<evidence type="ECO:0000313" key="13">
    <source>
        <dbReference type="EMBL" id="SAI86198.1"/>
    </source>
</evidence>
<dbReference type="Proteomes" id="UP000273194">
    <property type="component" value="Chromosome"/>
</dbReference>
<dbReference type="Gene3D" id="3.90.850.10">
    <property type="entry name" value="Fumarylacetoacetase-like, C-terminal domain"/>
    <property type="match status" value="1"/>
</dbReference>
<dbReference type="Proteomes" id="UP000033106">
    <property type="component" value="Chromosome"/>
</dbReference>
<dbReference type="PANTHER" id="PTHR43211:SF1">
    <property type="entry name" value="BLL6422 PROTEIN"/>
    <property type="match status" value="1"/>
</dbReference>
<feature type="domain" description="Fumarylacetoacetase-like C-terminal" evidence="1">
    <location>
        <begin position="103"/>
        <end position="313"/>
    </location>
</feature>
<evidence type="ECO:0000313" key="2">
    <source>
        <dbReference type="EMBL" id="AKA72747.1"/>
    </source>
</evidence>
<dbReference type="Proteomes" id="UP000076770">
    <property type="component" value="Chromosome i"/>
</dbReference>
<dbReference type="Proteomes" id="UP000269431">
    <property type="component" value="Chromosome"/>
</dbReference>
<dbReference type="Proteomes" id="UP000275843">
    <property type="component" value="Chromosome"/>
</dbReference>
<dbReference type="Proteomes" id="UP000033085">
    <property type="component" value="Chromosome"/>
</dbReference>
<evidence type="ECO:0000313" key="9">
    <source>
        <dbReference type="EMBL" id="AZF77726.1"/>
    </source>
</evidence>
<dbReference type="EMBL" id="CP033240">
    <property type="protein sequence ID" value="AZF80334.1"/>
    <property type="molecule type" value="Genomic_DNA"/>
</dbReference>
<evidence type="ECO:0000313" key="15">
    <source>
        <dbReference type="Proteomes" id="UP000033085"/>
    </source>
</evidence>
<dbReference type="KEGG" id="ssof:SULC_0320"/>
<evidence type="ECO:0000313" key="24">
    <source>
        <dbReference type="Proteomes" id="UP000282269"/>
    </source>
</evidence>
<proteinExistence type="predicted"/>
<dbReference type="EMBL" id="LT549890">
    <property type="protein sequence ID" value="SAI86198.1"/>
    <property type="molecule type" value="Genomic_DNA"/>
</dbReference>
<dbReference type="EMBL" id="CP033239">
    <property type="protein sequence ID" value="AZF77726.1"/>
    <property type="molecule type" value="Genomic_DNA"/>
</dbReference>
<dbReference type="GeneID" id="44128244"/>
<dbReference type="EMBL" id="CP033237">
    <property type="protein sequence ID" value="AZF72498.1"/>
    <property type="molecule type" value="Genomic_DNA"/>
</dbReference>
<keyword evidence="4" id="KW-0378">Hydrolase</keyword>
<evidence type="ECO:0000313" key="16">
    <source>
        <dbReference type="Proteomes" id="UP000033106"/>
    </source>
</evidence>
<evidence type="ECO:0000313" key="8">
    <source>
        <dbReference type="EMBL" id="AZF75118.1"/>
    </source>
</evidence>
<evidence type="ECO:0000313" key="23">
    <source>
        <dbReference type="Proteomes" id="UP000278715"/>
    </source>
</evidence>
<dbReference type="GeneID" id="1453978"/>
<reference evidence="12 25" key="6">
    <citation type="journal article" date="2020" name="Nat. Commun.">
        <title>The structures of two archaeal type IV pili illuminate evolutionary relationships.</title>
        <authorList>
            <person name="Wang F."/>
            <person name="Baquero D.P."/>
            <person name="Su Z."/>
            <person name="Beltran L.C."/>
            <person name="Prangishvili D."/>
            <person name="Krupovic M."/>
            <person name="Egelman E.H."/>
        </authorList>
    </citation>
    <scope>NUCLEOTIDE SEQUENCE [LARGE SCALE GENOMIC DNA]</scope>
    <source>
        <strain evidence="12 25">POZ149</strain>
    </source>
</reference>
<dbReference type="EMBL" id="CP033241">
    <property type="protein sequence ID" value="AZF82943.1"/>
    <property type="molecule type" value="Genomic_DNA"/>
</dbReference>
<evidence type="ECO:0000313" key="4">
    <source>
        <dbReference type="EMBL" id="AKA78139.1"/>
    </source>
</evidence>
<evidence type="ECO:0000313" key="25">
    <source>
        <dbReference type="Proteomes" id="UP000594632"/>
    </source>
</evidence>
<dbReference type="GO" id="GO:0016787">
    <property type="term" value="F:hydrolase activity"/>
    <property type="evidence" value="ECO:0007669"/>
    <property type="project" value="UniProtKB-KW"/>
</dbReference>
<evidence type="ECO:0000313" key="3">
    <source>
        <dbReference type="EMBL" id="AKA75446.1"/>
    </source>
</evidence>
<evidence type="ECO:0000313" key="5">
    <source>
        <dbReference type="EMBL" id="AZF67258.1"/>
    </source>
</evidence>
<dbReference type="KEGG" id="ssol:SULB_0322"/>
<protein>
    <submittedName>
        <fullName evidence="13">2-hydroxyhepta-2,4-diene-1,7-dioate isomerase</fullName>
    </submittedName>
    <submittedName>
        <fullName evidence="4">FAA hydrolase family protein</fullName>
    </submittedName>
    <submittedName>
        <fullName evidence="12">Fumarylacetoacetate hydrolase family protein</fullName>
    </submittedName>
</protein>
<evidence type="ECO:0000313" key="18">
    <source>
        <dbReference type="Proteomes" id="UP000267993"/>
    </source>
</evidence>
<evidence type="ECO:0000313" key="12">
    <source>
        <dbReference type="EMBL" id="QPG49754.1"/>
    </source>
</evidence>
<dbReference type="OrthoDB" id="38993at2157"/>
<dbReference type="EMBL" id="CP011055">
    <property type="protein sequence ID" value="AKA72747.1"/>
    <property type="molecule type" value="Genomic_DNA"/>
</dbReference>
<dbReference type="AlphaFoldDB" id="A0A0E3KB56"/>
<dbReference type="EMBL" id="CP033235">
    <property type="protein sequence ID" value="AZF67258.1"/>
    <property type="molecule type" value="Genomic_DNA"/>
</dbReference>
<dbReference type="RefSeq" id="WP_009988479.1">
    <property type="nucleotide sequence ID" value="NZ_CP011055.2"/>
</dbReference>
<dbReference type="OMA" id="TVGNGCG"/>
<dbReference type="PANTHER" id="PTHR43211">
    <property type="entry name" value="FUMARYLACETOACETATE HYDROLASE"/>
    <property type="match status" value="1"/>
</dbReference>
<dbReference type="EMBL" id="CP033238">
    <property type="protein sequence ID" value="AZF75118.1"/>
    <property type="molecule type" value="Genomic_DNA"/>
</dbReference>
<reference evidence="17" key="3">
    <citation type="submission" date="2016-04" db="EMBL/GenBank/DDBJ databases">
        <authorList>
            <person name="Shah S.A."/>
            <person name="Garrett R.A."/>
        </authorList>
    </citation>
    <scope>NUCLEOTIDE SEQUENCE [LARGE SCALE GENOMIC DNA]</scope>
    <source>
        <strain evidence="17">ATCC 35091 / DSM 1616 / JCM 8930 / NBRC 15331 / P1</strain>
    </source>
</reference>
<dbReference type="PATRIC" id="fig|2287.6.peg.329"/>
<sequence length="318" mass="36421">MKLISFIRDNRIRSGVLVNDEFIADLNTSCYLMLIEKGEEEQFAERYCNAIVPPDMLGVLQAGDKGFEVVKEILEWSKKRNDILYNINQVKLKAPLVRANMLRDFLAFRGHVEATYKRRGQPIPEEWFRIPIYYKGDPAIFYGHLEEVPWPKYSKLVDIELEIAAIIYKRGKDIDKIRARDYILGFTIFNDFSARDIQMAEMKGLLGPAKGKDFANGLGPWIVTKDELSDIKGLRVYAKVNNEIWCDTKAEDMQWSFEDMIAYVSQDEYIRPGDVFGSGTVSGCTGLDIGKSLKPNSSIELYVEKIGILKNIIVKNHQ</sequence>
<evidence type="ECO:0000313" key="20">
    <source>
        <dbReference type="Proteomes" id="UP000273194"/>
    </source>
</evidence>
<reference evidence="18 19" key="4">
    <citation type="journal article" date="2018" name="Proc. Natl. Acad. Sci. U.S.A.">
        <title>Nonmutational mechanism of inheritance in the Archaeon Sulfolobus solfataricus.</title>
        <authorList>
            <person name="Payne S."/>
            <person name="McCarthy S."/>
            <person name="Johnson T."/>
            <person name="North E."/>
            <person name="Blum P."/>
        </authorList>
    </citation>
    <scope>NUCLEOTIDE SEQUENCE [LARGE SCALE GENOMIC DNA]</scope>
    <source>
        <strain evidence="6 18">SARC-H</strain>
        <strain evidence="7 22">SARC-I</strain>
        <strain evidence="9 23">SARC-N</strain>
        <strain evidence="10 24">SARC-O</strain>
        <strain evidence="11 19">SUL120</strain>
        <strain evidence="5 20">SULG</strain>
        <strain evidence="8 21">SULM</strain>
    </source>
</reference>
<dbReference type="Proteomes" id="UP000273443">
    <property type="component" value="Chromosome"/>
</dbReference>
<dbReference type="GO" id="GO:0016853">
    <property type="term" value="F:isomerase activity"/>
    <property type="evidence" value="ECO:0007669"/>
    <property type="project" value="UniProtKB-KW"/>
</dbReference>
<dbReference type="KEGG" id="ssoa:SULA_0320"/>
<dbReference type="Proteomes" id="UP000267993">
    <property type="component" value="Chromosome"/>
</dbReference>
<dbReference type="Proteomes" id="UP000278715">
    <property type="component" value="Chromosome"/>
</dbReference>
<reference evidence="4" key="5">
    <citation type="submission" date="2018-10" db="EMBL/GenBank/DDBJ databases">
        <authorList>
            <person name="McCarthy S."/>
            <person name="Gradnigo J."/>
            <person name="Johnson T."/>
            <person name="Payne S."/>
            <person name="Lipzen A."/>
            <person name="Schackwitz W."/>
            <person name="Martin J."/>
            <person name="Moriyama E."/>
            <person name="Blum P."/>
        </authorList>
    </citation>
    <scope>NUCLEOTIDE SEQUENCE</scope>
    <source>
        <strain evidence="2">SARC-B</strain>
        <strain evidence="3">SARC-C</strain>
        <strain evidence="4">SULA</strain>
    </source>
</reference>
<dbReference type="Proteomes" id="UP000033057">
    <property type="component" value="Chromosome"/>
</dbReference>
<evidence type="ECO:0000313" key="14">
    <source>
        <dbReference type="Proteomes" id="UP000033057"/>
    </source>
</evidence>
<evidence type="ECO:0000313" key="21">
    <source>
        <dbReference type="Proteomes" id="UP000273443"/>
    </source>
</evidence>
<evidence type="ECO:0000259" key="1">
    <source>
        <dbReference type="Pfam" id="PF01557"/>
    </source>
</evidence>
<evidence type="ECO:0000313" key="7">
    <source>
        <dbReference type="EMBL" id="AZF72498.1"/>
    </source>
</evidence>
<evidence type="ECO:0000313" key="22">
    <source>
        <dbReference type="Proteomes" id="UP000275843"/>
    </source>
</evidence>
<dbReference type="Proteomes" id="UP000594632">
    <property type="component" value="Chromosome"/>
</dbReference>
<dbReference type="Pfam" id="PF01557">
    <property type="entry name" value="FAA_hydrolase"/>
    <property type="match status" value="1"/>
</dbReference>
<evidence type="ECO:0000313" key="19">
    <source>
        <dbReference type="Proteomes" id="UP000269431"/>
    </source>
</evidence>
<reference evidence="13" key="2">
    <citation type="submission" date="2016-04" db="EMBL/GenBank/DDBJ databases">
        <authorList>
            <person name="Evans L.H."/>
            <person name="Alamgir A."/>
            <person name="Owens N."/>
            <person name="Weber N.D."/>
            <person name="Virtaneva K."/>
            <person name="Barbian K."/>
            <person name="Babar A."/>
            <person name="Rosenke K."/>
        </authorList>
    </citation>
    <scope>NUCLEOTIDE SEQUENCE</scope>
    <source>
        <strain evidence="13">P1</strain>
    </source>
</reference>
<dbReference type="Proteomes" id="UP000282269">
    <property type="component" value="Chromosome"/>
</dbReference>
<dbReference type="EMBL" id="CP050869">
    <property type="protein sequence ID" value="QPG49754.1"/>
    <property type="molecule type" value="Genomic_DNA"/>
</dbReference>
<dbReference type="InterPro" id="IPR036663">
    <property type="entry name" value="Fumarylacetoacetase_C_sf"/>
</dbReference>
<name>A0A0E3KB56_SACSO</name>
<keyword evidence="13" id="KW-0413">Isomerase</keyword>
<dbReference type="EMBL" id="CP033236">
    <property type="protein sequence ID" value="AZF69878.1"/>
    <property type="molecule type" value="Genomic_DNA"/>
</dbReference>
<dbReference type="SUPFAM" id="SSF56529">
    <property type="entry name" value="FAH"/>
    <property type="match status" value="1"/>
</dbReference>
<evidence type="ECO:0000313" key="6">
    <source>
        <dbReference type="EMBL" id="AZF69878.1"/>
    </source>
</evidence>
<dbReference type="InterPro" id="IPR011234">
    <property type="entry name" value="Fumarylacetoacetase-like_C"/>
</dbReference>
<reference evidence="14 15" key="1">
    <citation type="journal article" date="2015" name="Genome Announc.">
        <title>Complete Genome Sequence of Sulfolobus solfataricus Strain 98/2 and Evolved Derivatives.</title>
        <authorList>
            <person name="McCarthy S."/>
            <person name="Gradnigo J."/>
            <person name="Johnson T."/>
            <person name="Payne S."/>
            <person name="Lipzen A."/>
            <person name="Martin J."/>
            <person name="Schackwitz W."/>
            <person name="Moriyama E."/>
            <person name="Blum P."/>
        </authorList>
    </citation>
    <scope>NUCLEOTIDE SEQUENCE [LARGE SCALE GENOMIC DNA]</scope>
    <source>
        <strain evidence="14">98/2 SULC</strain>
        <strain evidence="2">SARC-B</strain>
        <strain evidence="3">SARC-C</strain>
        <strain evidence="4 16">SULA</strain>
        <strain evidence="15">SULB</strain>
    </source>
</reference>
<dbReference type="EMBL" id="CP011056">
    <property type="protein sequence ID" value="AKA75446.1"/>
    <property type="molecule type" value="Genomic_DNA"/>
</dbReference>
<evidence type="ECO:0000313" key="11">
    <source>
        <dbReference type="EMBL" id="AZF82943.1"/>
    </source>
</evidence>
<organism evidence="4 16">
    <name type="scientific">Saccharolobus solfataricus</name>
    <name type="common">Sulfolobus solfataricus</name>
    <dbReference type="NCBI Taxonomy" id="2287"/>
    <lineage>
        <taxon>Archaea</taxon>
        <taxon>Thermoproteota</taxon>
        <taxon>Thermoprotei</taxon>
        <taxon>Sulfolobales</taxon>
        <taxon>Sulfolobaceae</taxon>
        <taxon>Saccharolobus</taxon>
    </lineage>
</organism>
<gene>
    <name evidence="12" type="ORF">HFC64_07925</name>
    <name evidence="13" type="ORF">SSOP1_2644</name>
    <name evidence="4" type="ORF">SULA_0320</name>
    <name evidence="2" type="ORF">SULB_0322</name>
    <name evidence="3" type="ORF">SULC_0320</name>
    <name evidence="5" type="ORF">SULG_01630</name>
    <name evidence="6" type="ORF">SULH_01630</name>
    <name evidence="7" type="ORF">SULI_01630</name>
    <name evidence="8" type="ORF">SULM_01630</name>
    <name evidence="9" type="ORF">SULN_01630</name>
    <name evidence="10" type="ORF">SULO_01640</name>
    <name evidence="11" type="ORF">SULZ_01645</name>
</gene>
<accession>A0A0E3KB56</accession>
<dbReference type="EMBL" id="CP011057">
    <property type="protein sequence ID" value="AKA78139.1"/>
    <property type="molecule type" value="Genomic_DNA"/>
</dbReference>
<evidence type="ECO:0000313" key="17">
    <source>
        <dbReference type="Proteomes" id="UP000076770"/>
    </source>
</evidence>
<evidence type="ECO:0000313" key="10">
    <source>
        <dbReference type="EMBL" id="AZF80334.1"/>
    </source>
</evidence>